<comment type="caution">
    <text evidence="1">The sequence shown here is derived from an EMBL/GenBank/DDBJ whole genome shotgun (WGS) entry which is preliminary data.</text>
</comment>
<dbReference type="RefSeq" id="WP_207417495.1">
    <property type="nucleotide sequence ID" value="NZ_CP061177.1"/>
</dbReference>
<reference evidence="1 2" key="1">
    <citation type="submission" date="2020-09" db="EMBL/GenBank/DDBJ databases">
        <title>Roseomonas.</title>
        <authorList>
            <person name="Zhu W."/>
        </authorList>
    </citation>
    <scope>NUCLEOTIDE SEQUENCE [LARGE SCALE GENOMIC DNA]</scope>
    <source>
        <strain evidence="1 2">573</strain>
    </source>
</reference>
<dbReference type="EMBL" id="JACTNG010000006">
    <property type="protein sequence ID" value="MBO1079769.1"/>
    <property type="molecule type" value="Genomic_DNA"/>
</dbReference>
<evidence type="ECO:0000313" key="2">
    <source>
        <dbReference type="Proteomes" id="UP001518989"/>
    </source>
</evidence>
<gene>
    <name evidence="1" type="ORF">IAI61_12085</name>
</gene>
<dbReference type="Proteomes" id="UP001518989">
    <property type="component" value="Unassembled WGS sequence"/>
</dbReference>
<organism evidence="1 2">
    <name type="scientific">Roseomonas haemaphysalidis</name>
    <dbReference type="NCBI Taxonomy" id="2768162"/>
    <lineage>
        <taxon>Bacteria</taxon>
        <taxon>Pseudomonadati</taxon>
        <taxon>Pseudomonadota</taxon>
        <taxon>Alphaproteobacteria</taxon>
        <taxon>Acetobacterales</taxon>
        <taxon>Roseomonadaceae</taxon>
        <taxon>Roseomonas</taxon>
    </lineage>
</organism>
<protein>
    <recommendedName>
        <fullName evidence="3">DUF883 family protein</fullName>
    </recommendedName>
</protein>
<accession>A0ABS3KQM9</accession>
<keyword evidence="2" id="KW-1185">Reference proteome</keyword>
<proteinExistence type="predicted"/>
<evidence type="ECO:0000313" key="1">
    <source>
        <dbReference type="EMBL" id="MBO1079769.1"/>
    </source>
</evidence>
<name>A0ABS3KQM9_9PROT</name>
<evidence type="ECO:0008006" key="3">
    <source>
        <dbReference type="Google" id="ProtNLM"/>
    </source>
</evidence>
<sequence length="106" mass="11567">MASKSNLDLEGVNESITDLRRKMEALMEDRVTPAVGRAADRAQAFVGRAQNVASDYAGQAQDYAHQAQDFARKEADTVASIVKERPFTTIALAAGIGYVLARLLRR</sequence>